<accession>A0A3G4RJA0</accession>
<proteinExistence type="predicted"/>
<keyword evidence="1" id="KW-0614">Plasmid</keyword>
<dbReference type="EMBL" id="MK079571">
    <property type="protein sequence ID" value="AYU65723.1"/>
    <property type="molecule type" value="Genomic_DNA"/>
</dbReference>
<protein>
    <submittedName>
        <fullName evidence="1">Uncharacterized protein</fullName>
    </submittedName>
</protein>
<reference evidence="1" key="1">
    <citation type="submission" date="2018-10" db="EMBL/GenBank/DDBJ databases">
        <title>Complete sequence of plasmid pHNBF16.</title>
        <authorList>
            <person name="Liu J.H."/>
            <person name="Huang X."/>
            <person name="Luo J."/>
        </authorList>
    </citation>
    <scope>NUCLEOTIDE SEQUENCE</scope>
    <source>
        <strain evidence="1">6BF16CTX</strain>
        <plasmid evidence="1">pHNBF16</plasmid>
    </source>
</reference>
<name>A0A3G4RJA0_KLEPN</name>
<geneLocation type="plasmid" evidence="1">
    <name>pHNBF16</name>
</geneLocation>
<sequence>MLENLKGHVAPKSVVGGFVVADNLCEALALAWQSIARSGVANY</sequence>
<organism evidence="1">
    <name type="scientific">Klebsiella pneumoniae</name>
    <dbReference type="NCBI Taxonomy" id="573"/>
    <lineage>
        <taxon>Bacteria</taxon>
        <taxon>Pseudomonadati</taxon>
        <taxon>Pseudomonadota</taxon>
        <taxon>Gammaproteobacteria</taxon>
        <taxon>Enterobacterales</taxon>
        <taxon>Enterobacteriaceae</taxon>
        <taxon>Klebsiella/Raoultella group</taxon>
        <taxon>Klebsiella</taxon>
        <taxon>Klebsiella pneumoniae complex</taxon>
    </lineage>
</organism>
<dbReference type="AlphaFoldDB" id="A0A3G4RJA0"/>
<evidence type="ECO:0000313" key="1">
    <source>
        <dbReference type="EMBL" id="AYU65723.1"/>
    </source>
</evidence>